<feature type="chain" id="PRO_5040123721" evidence="1">
    <location>
        <begin position="19"/>
        <end position="135"/>
    </location>
</feature>
<dbReference type="Proteomes" id="UP000780801">
    <property type="component" value="Unassembled WGS sequence"/>
</dbReference>
<organism evidence="2 3">
    <name type="scientific">Lunasporangiospora selenospora</name>
    <dbReference type="NCBI Taxonomy" id="979761"/>
    <lineage>
        <taxon>Eukaryota</taxon>
        <taxon>Fungi</taxon>
        <taxon>Fungi incertae sedis</taxon>
        <taxon>Mucoromycota</taxon>
        <taxon>Mortierellomycotina</taxon>
        <taxon>Mortierellomycetes</taxon>
        <taxon>Mortierellales</taxon>
        <taxon>Mortierellaceae</taxon>
        <taxon>Lunasporangiospora</taxon>
    </lineage>
</organism>
<dbReference type="EMBL" id="JAABOA010000392">
    <property type="protein sequence ID" value="KAF9584523.1"/>
    <property type="molecule type" value="Genomic_DNA"/>
</dbReference>
<name>A0A9P6FZ64_9FUNG</name>
<evidence type="ECO:0000256" key="1">
    <source>
        <dbReference type="SAM" id="SignalP"/>
    </source>
</evidence>
<dbReference type="AlphaFoldDB" id="A0A9P6FZ64"/>
<feature type="signal peptide" evidence="1">
    <location>
        <begin position="1"/>
        <end position="18"/>
    </location>
</feature>
<accession>A0A9P6FZ64</accession>
<evidence type="ECO:0000313" key="3">
    <source>
        <dbReference type="Proteomes" id="UP000780801"/>
    </source>
</evidence>
<evidence type="ECO:0000313" key="2">
    <source>
        <dbReference type="EMBL" id="KAF9584523.1"/>
    </source>
</evidence>
<keyword evidence="1" id="KW-0732">Signal</keyword>
<comment type="caution">
    <text evidence="2">The sequence shown here is derived from an EMBL/GenBank/DDBJ whole genome shotgun (WGS) entry which is preliminary data.</text>
</comment>
<gene>
    <name evidence="2" type="ORF">BGW38_006154</name>
</gene>
<proteinExistence type="predicted"/>
<reference evidence="2" key="1">
    <citation type="journal article" date="2020" name="Fungal Divers.">
        <title>Resolving the Mortierellaceae phylogeny through synthesis of multi-gene phylogenetics and phylogenomics.</title>
        <authorList>
            <person name="Vandepol N."/>
            <person name="Liber J."/>
            <person name="Desiro A."/>
            <person name="Na H."/>
            <person name="Kennedy M."/>
            <person name="Barry K."/>
            <person name="Grigoriev I.V."/>
            <person name="Miller A.N."/>
            <person name="O'Donnell K."/>
            <person name="Stajich J.E."/>
            <person name="Bonito G."/>
        </authorList>
    </citation>
    <scope>NUCLEOTIDE SEQUENCE</scope>
    <source>
        <strain evidence="2">KOD1015</strain>
    </source>
</reference>
<protein>
    <submittedName>
        <fullName evidence="2">Uncharacterized protein</fullName>
    </submittedName>
</protein>
<keyword evidence="3" id="KW-1185">Reference proteome</keyword>
<sequence length="135" mass="14755">MRFSLITALAALASTAFASYEICLLFEPSGNGLITITVDLHATNTPYLLQARNGFVQSSGPYRLSNSRGWIDVDKSRNFFHANFDGSAWGIQHFKKHKSSGGKTLKWACQASANDPGYCANPDSKWAGCQSTYLP</sequence>